<comment type="function">
    <text evidence="7">Binds to the 23S rRNA.</text>
</comment>
<dbReference type="SUPFAM" id="SSF55653">
    <property type="entry name" value="Ribosomal protein L9 C-domain"/>
    <property type="match status" value="1"/>
</dbReference>
<dbReference type="HAMAP" id="MF_00503">
    <property type="entry name" value="Ribosomal_bL9"/>
    <property type="match status" value="1"/>
</dbReference>
<keyword evidence="5 7" id="KW-0687">Ribonucleoprotein</keyword>
<dbReference type="InterPro" id="IPR000244">
    <property type="entry name" value="Ribosomal_bL9"/>
</dbReference>
<accession>A0A0S7WG48</accession>
<dbReference type="InterPro" id="IPR020594">
    <property type="entry name" value="Ribosomal_bL9_bac/chp"/>
</dbReference>
<dbReference type="FunFam" id="3.40.5.10:FF:000003">
    <property type="entry name" value="50S ribosomal protein L9"/>
    <property type="match status" value="1"/>
</dbReference>
<name>A0A0S7WG48_UNCT6</name>
<keyword evidence="2 7" id="KW-0699">rRNA-binding</keyword>
<feature type="domain" description="Large ribosomal subunit protein bL9 C-terminal" evidence="10">
    <location>
        <begin position="63"/>
        <end position="145"/>
    </location>
</feature>
<evidence type="ECO:0000256" key="6">
    <source>
        <dbReference type="ARBA" id="ARBA00035292"/>
    </source>
</evidence>
<feature type="domain" description="Ribosomal protein L9" evidence="9">
    <location>
        <begin position="1"/>
        <end position="46"/>
    </location>
</feature>
<dbReference type="InterPro" id="IPR036935">
    <property type="entry name" value="Ribosomal_bL9_N_sf"/>
</dbReference>
<dbReference type="GO" id="GO:1990904">
    <property type="term" value="C:ribonucleoprotein complex"/>
    <property type="evidence" value="ECO:0007669"/>
    <property type="project" value="UniProtKB-KW"/>
</dbReference>
<dbReference type="PATRIC" id="fig|1703771.3.peg.556"/>
<gene>
    <name evidence="7" type="primary">rplI</name>
    <name evidence="11" type="ORF">AMJ40_06185</name>
</gene>
<evidence type="ECO:0000256" key="3">
    <source>
        <dbReference type="ARBA" id="ARBA00022884"/>
    </source>
</evidence>
<feature type="coiled-coil region" evidence="8">
    <location>
        <begin position="51"/>
        <end position="78"/>
    </location>
</feature>
<dbReference type="Gene3D" id="3.40.5.10">
    <property type="entry name" value="Ribosomal protein L9, N-terminal domain"/>
    <property type="match status" value="1"/>
</dbReference>
<dbReference type="NCBIfam" id="TIGR00158">
    <property type="entry name" value="L9"/>
    <property type="match status" value="1"/>
</dbReference>
<evidence type="ECO:0000256" key="5">
    <source>
        <dbReference type="ARBA" id="ARBA00023274"/>
    </source>
</evidence>
<dbReference type="GO" id="GO:0019843">
    <property type="term" value="F:rRNA binding"/>
    <property type="evidence" value="ECO:0007669"/>
    <property type="project" value="UniProtKB-UniRule"/>
</dbReference>
<proteinExistence type="inferred from homology"/>
<evidence type="ECO:0000256" key="4">
    <source>
        <dbReference type="ARBA" id="ARBA00022980"/>
    </source>
</evidence>
<evidence type="ECO:0000259" key="9">
    <source>
        <dbReference type="Pfam" id="PF01281"/>
    </source>
</evidence>
<dbReference type="Pfam" id="PF03948">
    <property type="entry name" value="Ribosomal_L9_C"/>
    <property type="match status" value="1"/>
</dbReference>
<evidence type="ECO:0000313" key="11">
    <source>
        <dbReference type="EMBL" id="KPJ49136.1"/>
    </source>
</evidence>
<dbReference type="SUPFAM" id="SSF55658">
    <property type="entry name" value="L9 N-domain-like"/>
    <property type="match status" value="1"/>
</dbReference>
<sequence>MKIILLEDLERLGSRDQVVEVKDGFARNYLIPRGKAVAATPENIKQWEHRKKLSARRKDREEEDAKRLKDKLEAVSLTAVVKVGDEDRLFGAVTSHTIEELLKHEKFDIERKQIILDEPIKELGVYTIPIRLTHEVEAHVKLWVVKE</sequence>
<evidence type="ECO:0000256" key="2">
    <source>
        <dbReference type="ARBA" id="ARBA00022730"/>
    </source>
</evidence>
<evidence type="ECO:0000256" key="7">
    <source>
        <dbReference type="HAMAP-Rule" id="MF_00503"/>
    </source>
</evidence>
<evidence type="ECO:0000313" key="12">
    <source>
        <dbReference type="Proteomes" id="UP000051124"/>
    </source>
</evidence>
<dbReference type="Pfam" id="PF01281">
    <property type="entry name" value="Ribosomal_L9_N"/>
    <property type="match status" value="1"/>
</dbReference>
<keyword evidence="4 7" id="KW-0689">Ribosomal protein</keyword>
<dbReference type="GO" id="GO:0003735">
    <property type="term" value="F:structural constituent of ribosome"/>
    <property type="evidence" value="ECO:0007669"/>
    <property type="project" value="InterPro"/>
</dbReference>
<comment type="similarity">
    <text evidence="1 7">Belongs to the bacterial ribosomal protein bL9 family.</text>
</comment>
<protein>
    <recommendedName>
        <fullName evidence="6 7">Large ribosomal subunit protein bL9</fullName>
    </recommendedName>
</protein>
<dbReference type="PANTHER" id="PTHR21368">
    <property type="entry name" value="50S RIBOSOMAL PROTEIN L9"/>
    <property type="match status" value="1"/>
</dbReference>
<dbReference type="AlphaFoldDB" id="A0A0S7WG48"/>
<evidence type="ECO:0000256" key="1">
    <source>
        <dbReference type="ARBA" id="ARBA00010605"/>
    </source>
</evidence>
<dbReference type="Proteomes" id="UP000051124">
    <property type="component" value="Unassembled WGS sequence"/>
</dbReference>
<organism evidence="11 12">
    <name type="scientific">candidate division TA06 bacterium DG_26</name>
    <dbReference type="NCBI Taxonomy" id="1703771"/>
    <lineage>
        <taxon>Bacteria</taxon>
        <taxon>Bacteria division TA06</taxon>
    </lineage>
</organism>
<dbReference type="GO" id="GO:0006412">
    <property type="term" value="P:translation"/>
    <property type="evidence" value="ECO:0007669"/>
    <property type="project" value="UniProtKB-UniRule"/>
</dbReference>
<dbReference type="InterPro" id="IPR036791">
    <property type="entry name" value="Ribosomal_bL9_C_sf"/>
</dbReference>
<dbReference type="Gene3D" id="3.10.430.100">
    <property type="entry name" value="Ribosomal protein L9, C-terminal domain"/>
    <property type="match status" value="1"/>
</dbReference>
<dbReference type="InterPro" id="IPR009027">
    <property type="entry name" value="Ribosomal_bL9/RNase_H1_N"/>
</dbReference>
<keyword evidence="8" id="KW-0175">Coiled coil</keyword>
<evidence type="ECO:0000259" key="10">
    <source>
        <dbReference type="Pfam" id="PF03948"/>
    </source>
</evidence>
<evidence type="ECO:0000256" key="8">
    <source>
        <dbReference type="SAM" id="Coils"/>
    </source>
</evidence>
<reference evidence="11 12" key="1">
    <citation type="journal article" date="2015" name="Microbiome">
        <title>Genomic resolution of linkages in carbon, nitrogen, and sulfur cycling among widespread estuary sediment bacteria.</title>
        <authorList>
            <person name="Baker B.J."/>
            <person name="Lazar C.S."/>
            <person name="Teske A.P."/>
            <person name="Dick G.J."/>
        </authorList>
    </citation>
    <scope>NUCLEOTIDE SEQUENCE [LARGE SCALE GENOMIC DNA]</scope>
    <source>
        <strain evidence="11">DG_26</strain>
    </source>
</reference>
<dbReference type="GO" id="GO:0005840">
    <property type="term" value="C:ribosome"/>
    <property type="evidence" value="ECO:0007669"/>
    <property type="project" value="UniProtKB-KW"/>
</dbReference>
<keyword evidence="3 7" id="KW-0694">RNA-binding</keyword>
<dbReference type="InterPro" id="IPR020070">
    <property type="entry name" value="Ribosomal_bL9_N"/>
</dbReference>
<dbReference type="EMBL" id="LIZT01000074">
    <property type="protein sequence ID" value="KPJ49136.1"/>
    <property type="molecule type" value="Genomic_DNA"/>
</dbReference>
<dbReference type="InterPro" id="IPR020069">
    <property type="entry name" value="Ribosomal_bL9_C"/>
</dbReference>
<comment type="caution">
    <text evidence="11">The sequence shown here is derived from an EMBL/GenBank/DDBJ whole genome shotgun (WGS) entry which is preliminary data.</text>
</comment>